<dbReference type="AlphaFoldDB" id="A0A328E9N8"/>
<protein>
    <submittedName>
        <fullName evidence="1">Uncharacterized protein</fullName>
    </submittedName>
</protein>
<proteinExistence type="predicted"/>
<name>A0A328E9N8_9ASTE</name>
<dbReference type="EMBL" id="NQVE01000027">
    <property type="protein sequence ID" value="RAL53211.1"/>
    <property type="molecule type" value="Genomic_DNA"/>
</dbReference>
<gene>
    <name evidence="1" type="ORF">DM860_006883</name>
</gene>
<evidence type="ECO:0000313" key="1">
    <source>
        <dbReference type="EMBL" id="RAL53211.1"/>
    </source>
</evidence>
<dbReference type="Proteomes" id="UP000249390">
    <property type="component" value="Unassembled WGS sequence"/>
</dbReference>
<organism evidence="1 2">
    <name type="scientific">Cuscuta australis</name>
    <dbReference type="NCBI Taxonomy" id="267555"/>
    <lineage>
        <taxon>Eukaryota</taxon>
        <taxon>Viridiplantae</taxon>
        <taxon>Streptophyta</taxon>
        <taxon>Embryophyta</taxon>
        <taxon>Tracheophyta</taxon>
        <taxon>Spermatophyta</taxon>
        <taxon>Magnoliopsida</taxon>
        <taxon>eudicotyledons</taxon>
        <taxon>Gunneridae</taxon>
        <taxon>Pentapetalae</taxon>
        <taxon>asterids</taxon>
        <taxon>lamiids</taxon>
        <taxon>Solanales</taxon>
        <taxon>Convolvulaceae</taxon>
        <taxon>Cuscuteae</taxon>
        <taxon>Cuscuta</taxon>
        <taxon>Cuscuta subgen. Grammica</taxon>
        <taxon>Cuscuta sect. Cleistogrammica</taxon>
    </lineage>
</organism>
<keyword evidence="2" id="KW-1185">Reference proteome</keyword>
<evidence type="ECO:0000313" key="2">
    <source>
        <dbReference type="Proteomes" id="UP000249390"/>
    </source>
</evidence>
<comment type="caution">
    <text evidence="1">The sequence shown here is derived from an EMBL/GenBank/DDBJ whole genome shotgun (WGS) entry which is preliminary data.</text>
</comment>
<reference evidence="1 2" key="1">
    <citation type="submission" date="2018-06" db="EMBL/GenBank/DDBJ databases">
        <title>The Genome of Cuscuta australis (Dodder) Provides Insight into the Evolution of Plant Parasitism.</title>
        <authorList>
            <person name="Liu H."/>
        </authorList>
    </citation>
    <scope>NUCLEOTIDE SEQUENCE [LARGE SCALE GENOMIC DNA]</scope>
    <source>
        <strain evidence="2">cv. Yunnan</strain>
        <tissue evidence="1">Vines</tissue>
    </source>
</reference>
<accession>A0A328E9N8</accession>
<sequence>MEDHTITGGEMPIKEREEYNQKKDEFLEKLDSLRSISLLFYRENYPLALALGPRGIDKKMEWLFSWTAELPLEGIDLSPSVKHLTLPSWHHLLITLVMITFLGRLRLADIFMPKASSSKPGTYFILSVT</sequence>